<name>A0A9W9CTT9_9PEZI</name>
<dbReference type="GO" id="GO:0000329">
    <property type="term" value="C:fungal-type vacuole membrane"/>
    <property type="evidence" value="ECO:0007669"/>
    <property type="project" value="TreeGrafter"/>
</dbReference>
<feature type="domain" description="FAS1" evidence="2">
    <location>
        <begin position="18"/>
        <end position="170"/>
    </location>
</feature>
<accession>A0A9W9CTT9</accession>
<protein>
    <recommendedName>
        <fullName evidence="2">FAS1 domain-containing protein</fullName>
    </recommendedName>
</protein>
<dbReference type="Proteomes" id="UP001140453">
    <property type="component" value="Unassembled WGS sequence"/>
</dbReference>
<feature type="chain" id="PRO_5040879160" description="FAS1 domain-containing protein" evidence="1">
    <location>
        <begin position="18"/>
        <end position="407"/>
    </location>
</feature>
<dbReference type="InterPro" id="IPR000782">
    <property type="entry name" value="FAS1_domain"/>
</dbReference>
<dbReference type="PROSITE" id="PS50213">
    <property type="entry name" value="FAS1"/>
    <property type="match status" value="2"/>
</dbReference>
<comment type="caution">
    <text evidence="3">The sequence shown here is derived from an EMBL/GenBank/DDBJ whole genome shotgun (WGS) entry which is preliminary data.</text>
</comment>
<organism evidence="3 4">
    <name type="scientific">Gnomoniopsis smithogilvyi</name>
    <dbReference type="NCBI Taxonomy" id="1191159"/>
    <lineage>
        <taxon>Eukaryota</taxon>
        <taxon>Fungi</taxon>
        <taxon>Dikarya</taxon>
        <taxon>Ascomycota</taxon>
        <taxon>Pezizomycotina</taxon>
        <taxon>Sordariomycetes</taxon>
        <taxon>Sordariomycetidae</taxon>
        <taxon>Diaporthales</taxon>
        <taxon>Gnomoniaceae</taxon>
        <taxon>Gnomoniopsis</taxon>
    </lineage>
</organism>
<evidence type="ECO:0000256" key="1">
    <source>
        <dbReference type="SAM" id="SignalP"/>
    </source>
</evidence>
<feature type="signal peptide" evidence="1">
    <location>
        <begin position="1"/>
        <end position="17"/>
    </location>
</feature>
<sequence>MYLPRLVPLVFTGYVSAVSLTDVLNANADQLSTLNDTISRIPGVAQQLSTLNNVTLFAPSNDAFKAIQMQNANFTALASNETYITNLLLYHAVPAVITASMFNTTPAFVPTLLNVSGPGMATGASAMQKVSLQLMGAAAMIFSGFKQMSMVTKYDLVFDGGVVHVIDKILTPPGTPTETALDLGLTSFYGALEMTSMLDDVELLQDATIFAPNNLGFEAVGSAVESASETDLMNVLSYHIVKGTNMPGMPMFSSMLLGMAPSMAGMTMSATTKRHELETMSLATVAGGNLTVRVDVDNGELFINSAKIVMSDVITSNGVIHVVDNVLNPVAADAVPDGAVASQAPAFTGATAVAEAPFTSGVMPTTTYTAATMANTMAVAGAAGPFAAVPTAALVAAGGAVAMWANM</sequence>
<dbReference type="OrthoDB" id="286301at2759"/>
<evidence type="ECO:0000313" key="3">
    <source>
        <dbReference type="EMBL" id="KAJ4386682.1"/>
    </source>
</evidence>
<dbReference type="Gene3D" id="2.30.180.10">
    <property type="entry name" value="FAS1 domain"/>
    <property type="match status" value="2"/>
</dbReference>
<keyword evidence="4" id="KW-1185">Reference proteome</keyword>
<keyword evidence="1" id="KW-0732">Signal</keyword>
<reference evidence="3" key="1">
    <citation type="submission" date="2022-10" db="EMBL/GenBank/DDBJ databases">
        <title>Tapping the CABI collections for fungal endophytes: first genome assemblies for Collariella, Neodidymelliopsis, Ascochyta clinopodiicola, Didymella pomorum, Didymosphaeria variabile, Neocosmospora piperis and Neocucurbitaria cava.</title>
        <authorList>
            <person name="Hill R."/>
        </authorList>
    </citation>
    <scope>NUCLEOTIDE SEQUENCE</scope>
    <source>
        <strain evidence="3">IMI 355082</strain>
    </source>
</reference>
<proteinExistence type="predicted"/>
<gene>
    <name evidence="3" type="ORF">N0V93_009580</name>
</gene>
<dbReference type="PANTHER" id="PTHR10900">
    <property type="entry name" value="PERIOSTIN-RELATED"/>
    <property type="match status" value="1"/>
</dbReference>
<dbReference type="InterPro" id="IPR036378">
    <property type="entry name" value="FAS1_dom_sf"/>
</dbReference>
<dbReference type="PANTHER" id="PTHR10900:SF77">
    <property type="entry name" value="FI19380P1"/>
    <property type="match status" value="1"/>
</dbReference>
<feature type="domain" description="FAS1" evidence="2">
    <location>
        <begin position="172"/>
        <end position="327"/>
    </location>
</feature>
<dbReference type="GO" id="GO:0016236">
    <property type="term" value="P:macroautophagy"/>
    <property type="evidence" value="ECO:0007669"/>
    <property type="project" value="TreeGrafter"/>
</dbReference>
<dbReference type="SUPFAM" id="SSF82153">
    <property type="entry name" value="FAS1 domain"/>
    <property type="match status" value="2"/>
</dbReference>
<dbReference type="EMBL" id="JAPEVB010000006">
    <property type="protein sequence ID" value="KAJ4386682.1"/>
    <property type="molecule type" value="Genomic_DNA"/>
</dbReference>
<dbReference type="SMART" id="SM00554">
    <property type="entry name" value="FAS1"/>
    <property type="match status" value="2"/>
</dbReference>
<dbReference type="Pfam" id="PF02469">
    <property type="entry name" value="Fasciclin"/>
    <property type="match status" value="2"/>
</dbReference>
<evidence type="ECO:0000313" key="4">
    <source>
        <dbReference type="Proteomes" id="UP001140453"/>
    </source>
</evidence>
<dbReference type="AlphaFoldDB" id="A0A9W9CTT9"/>
<evidence type="ECO:0000259" key="2">
    <source>
        <dbReference type="PROSITE" id="PS50213"/>
    </source>
</evidence>
<dbReference type="InterPro" id="IPR050904">
    <property type="entry name" value="Adhesion/Biosynth-related"/>
</dbReference>